<evidence type="ECO:0008006" key="7">
    <source>
        <dbReference type="Google" id="ProtNLM"/>
    </source>
</evidence>
<sequence length="872" mass="96825">MARQLICCLVLMLLTPGVIGAVTLGAFGADDLVKQLRSSIFVETAFLEERPPVTRCSSLDGPSCLHLMLDSQVSLDGPGVIPERLLHDLGAAEGMDFVTPEYFTLEELVRMGQATQSRSSAEALLVGDEAKDYLLSGRNKTSVGLLHFAGAALDRRLPLTFSLGLPKDLVATWDGRWIARDGSTKHVASLPSPDGELPVLSQNAGLVRKPGGGSLQLSVSAELAGSLGYLRFSRPVTVRSLFVHWVADRNAPRAIVAGRLGLQNMWNSHLDPQQLESVEGWVDIAGNPLAQVDELVFMAAKGLQISAVQIASTEGTEEEERTVLMLQPFESPTQQNETDESQPQPQPHFIASLQRLRADAAPFVATLQEVVDHNLRLRMLAPSRALGGVRGDQIPGLLSIPSSDNGARLTEEALSFKLAASQNEVLFSRGFLTDIAANDARNMIAGFSKVPEGVLPEDLRRQLTTESPELAETVLQHVRRGGWKRSTPSTLPQEGSEDAVKKYMTAKRQQMQLDLLAVSQLFFATEEYQDVVMSPLVLPFELVVAGLLWSLAVVLLLGGASAVAVWDCAQLIKTKRIQWHRQKGLEDAAAACEPSKDSDALVKDLSQVEGPADCSVEAEKPVTVEDLQLRMEELQAKHQEELREKDLKLEEMQKELEEKKAEGLELWEDAKKQRREANRLQSFAISATNSLRKMQREVNRLQKVIAQQKTKYTELQESQRARREGLLLRELDLSNREAEVSQLAQAEQEELAQLREWLSAPSSGAKDEHRQIAGLRDEVKEWKSTYKKDKASWMRAICELTKQRDQHVARADVLAKQLGQWREIFQETDLLELEHQDWEQDELGTKQDESCQNSPQVFYISSPRSEARSSSD</sequence>
<keyword evidence="1" id="KW-0175">Coiled coil</keyword>
<protein>
    <recommendedName>
        <fullName evidence="7">Transmembrane protein</fullName>
    </recommendedName>
</protein>
<accession>A0ABP0RR16</accession>
<evidence type="ECO:0000313" key="5">
    <source>
        <dbReference type="EMBL" id="CAK9102484.1"/>
    </source>
</evidence>
<feature type="coiled-coil region" evidence="1">
    <location>
        <begin position="624"/>
        <end position="718"/>
    </location>
</feature>
<keyword evidence="6" id="KW-1185">Reference proteome</keyword>
<proteinExistence type="predicted"/>
<feature type="transmembrane region" description="Helical" evidence="3">
    <location>
        <begin position="542"/>
        <end position="566"/>
    </location>
</feature>
<reference evidence="5 6" key="1">
    <citation type="submission" date="2024-02" db="EMBL/GenBank/DDBJ databases">
        <authorList>
            <person name="Chen Y."/>
            <person name="Shah S."/>
            <person name="Dougan E. K."/>
            <person name="Thang M."/>
            <person name="Chan C."/>
        </authorList>
    </citation>
    <scope>NUCLEOTIDE SEQUENCE [LARGE SCALE GENOMIC DNA]</scope>
</reference>
<evidence type="ECO:0000256" key="4">
    <source>
        <dbReference type="SAM" id="SignalP"/>
    </source>
</evidence>
<feature type="chain" id="PRO_5045236301" description="Transmembrane protein" evidence="4">
    <location>
        <begin position="21"/>
        <end position="872"/>
    </location>
</feature>
<keyword evidence="3" id="KW-0472">Membrane</keyword>
<gene>
    <name evidence="5" type="ORF">CCMP2556_LOCUS48225</name>
</gene>
<name>A0ABP0RR16_9DINO</name>
<feature type="compositionally biased region" description="Basic and acidic residues" evidence="2">
    <location>
        <begin position="840"/>
        <end position="849"/>
    </location>
</feature>
<evidence type="ECO:0000313" key="6">
    <source>
        <dbReference type="Proteomes" id="UP001642484"/>
    </source>
</evidence>
<keyword evidence="3" id="KW-1133">Transmembrane helix</keyword>
<feature type="region of interest" description="Disordered" evidence="2">
    <location>
        <begin position="840"/>
        <end position="872"/>
    </location>
</feature>
<comment type="caution">
    <text evidence="5">The sequence shown here is derived from an EMBL/GenBank/DDBJ whole genome shotgun (WGS) entry which is preliminary data.</text>
</comment>
<evidence type="ECO:0000256" key="1">
    <source>
        <dbReference type="SAM" id="Coils"/>
    </source>
</evidence>
<keyword evidence="4" id="KW-0732">Signal</keyword>
<feature type="signal peptide" evidence="4">
    <location>
        <begin position="1"/>
        <end position="20"/>
    </location>
</feature>
<dbReference type="Proteomes" id="UP001642484">
    <property type="component" value="Unassembled WGS sequence"/>
</dbReference>
<keyword evidence="3" id="KW-0812">Transmembrane</keyword>
<evidence type="ECO:0000256" key="2">
    <source>
        <dbReference type="SAM" id="MobiDB-lite"/>
    </source>
</evidence>
<evidence type="ECO:0000256" key="3">
    <source>
        <dbReference type="SAM" id="Phobius"/>
    </source>
</evidence>
<organism evidence="5 6">
    <name type="scientific">Durusdinium trenchii</name>
    <dbReference type="NCBI Taxonomy" id="1381693"/>
    <lineage>
        <taxon>Eukaryota</taxon>
        <taxon>Sar</taxon>
        <taxon>Alveolata</taxon>
        <taxon>Dinophyceae</taxon>
        <taxon>Suessiales</taxon>
        <taxon>Symbiodiniaceae</taxon>
        <taxon>Durusdinium</taxon>
    </lineage>
</organism>
<dbReference type="EMBL" id="CAXAMN010026361">
    <property type="protein sequence ID" value="CAK9102484.1"/>
    <property type="molecule type" value="Genomic_DNA"/>
</dbReference>